<evidence type="ECO:0000313" key="4">
    <source>
        <dbReference type="Proteomes" id="UP000659630"/>
    </source>
</evidence>
<gene>
    <name evidence="3" type="ORF">H8S23_05595</name>
</gene>
<sequence>MKKNRSELLCWVLAALPLALALCCLPTLPERIPLHWDLAGEIDGWGTRSSAFLIPAMTLGLNALFVLLPRIDPKRRNYPRFGGAYRAFRLMFNLFMLGMAAITLYSAYRPGALSVNKLIPAGVGALFCVMGNYMPKFKPNYFMGLRTPWTLASERVWHSTHRLAGALWFWGGLGFMGASFLLPPKPLFAALVALVALLAGVPCLYSYLAYRAGEEDGGGQK</sequence>
<protein>
    <submittedName>
        <fullName evidence="3">SdpI family protein</fullName>
    </submittedName>
</protein>
<feature type="transmembrane region" description="Helical" evidence="1">
    <location>
        <begin position="90"/>
        <end position="108"/>
    </location>
</feature>
<feature type="transmembrane region" description="Helical" evidence="1">
    <location>
        <begin position="114"/>
        <end position="133"/>
    </location>
</feature>
<feature type="transmembrane region" description="Helical" evidence="1">
    <location>
        <begin position="45"/>
        <end position="69"/>
    </location>
</feature>
<reference evidence="3" key="1">
    <citation type="submission" date="2020-08" db="EMBL/GenBank/DDBJ databases">
        <title>Genome public.</title>
        <authorList>
            <person name="Liu C."/>
            <person name="Sun Q."/>
        </authorList>
    </citation>
    <scope>NUCLEOTIDE SEQUENCE</scope>
    <source>
        <strain evidence="3">BX8</strain>
    </source>
</reference>
<name>A0A923L0V7_9FIRM</name>
<feature type="transmembrane region" description="Helical" evidence="1">
    <location>
        <begin position="163"/>
        <end position="182"/>
    </location>
</feature>
<evidence type="ECO:0000313" key="3">
    <source>
        <dbReference type="EMBL" id="MBC5580972.1"/>
    </source>
</evidence>
<dbReference type="GO" id="GO:0009636">
    <property type="term" value="P:response to toxic substance"/>
    <property type="evidence" value="ECO:0007669"/>
    <property type="project" value="TreeGrafter"/>
</dbReference>
<feature type="domain" description="DUF1648" evidence="2">
    <location>
        <begin position="13"/>
        <end position="58"/>
    </location>
</feature>
<dbReference type="AlphaFoldDB" id="A0A923L0V7"/>
<keyword evidence="4" id="KW-1185">Reference proteome</keyword>
<evidence type="ECO:0000256" key="1">
    <source>
        <dbReference type="SAM" id="Phobius"/>
    </source>
</evidence>
<dbReference type="PANTHER" id="PTHR37810:SF5">
    <property type="entry name" value="IMMUNITY PROTEIN SDPI"/>
    <property type="match status" value="1"/>
</dbReference>
<dbReference type="RefSeq" id="WP_186887348.1">
    <property type="nucleotide sequence ID" value="NZ_JACONZ010000002.1"/>
</dbReference>
<keyword evidence="1" id="KW-0812">Transmembrane</keyword>
<dbReference type="EMBL" id="JACONZ010000002">
    <property type="protein sequence ID" value="MBC5580972.1"/>
    <property type="molecule type" value="Genomic_DNA"/>
</dbReference>
<feature type="transmembrane region" description="Helical" evidence="1">
    <location>
        <begin position="188"/>
        <end position="210"/>
    </location>
</feature>
<dbReference type="Proteomes" id="UP000659630">
    <property type="component" value="Unassembled WGS sequence"/>
</dbReference>
<dbReference type="InterPro" id="IPR012867">
    <property type="entry name" value="DUF1648"/>
</dbReference>
<dbReference type="InterPro" id="IPR025962">
    <property type="entry name" value="SdpI/YhfL"/>
</dbReference>
<comment type="caution">
    <text evidence="3">The sequence shown here is derived from an EMBL/GenBank/DDBJ whole genome shotgun (WGS) entry which is preliminary data.</text>
</comment>
<keyword evidence="1" id="KW-0472">Membrane</keyword>
<dbReference type="Pfam" id="PF07853">
    <property type="entry name" value="DUF1648"/>
    <property type="match status" value="1"/>
</dbReference>
<dbReference type="PIRSF" id="PIRSF038959">
    <property type="entry name" value="SdpI"/>
    <property type="match status" value="1"/>
</dbReference>
<evidence type="ECO:0000259" key="2">
    <source>
        <dbReference type="Pfam" id="PF07853"/>
    </source>
</evidence>
<accession>A0A923L0V7</accession>
<organism evidence="3 4">
    <name type="scientific">Anaerofilum hominis</name>
    <dbReference type="NCBI Taxonomy" id="2763016"/>
    <lineage>
        <taxon>Bacteria</taxon>
        <taxon>Bacillati</taxon>
        <taxon>Bacillota</taxon>
        <taxon>Clostridia</taxon>
        <taxon>Eubacteriales</taxon>
        <taxon>Oscillospiraceae</taxon>
        <taxon>Anaerofilum</taxon>
    </lineage>
</organism>
<proteinExistence type="predicted"/>
<keyword evidence="1" id="KW-1133">Transmembrane helix</keyword>
<dbReference type="InterPro" id="IPR026272">
    <property type="entry name" value="SdpI"/>
</dbReference>
<dbReference type="PANTHER" id="PTHR37810">
    <property type="entry name" value="IMMUNITY PROTEIN SDPI"/>
    <property type="match status" value="1"/>
</dbReference>
<dbReference type="Pfam" id="PF13630">
    <property type="entry name" value="SdpI"/>
    <property type="match status" value="1"/>
</dbReference>